<feature type="transmembrane region" description="Helical" evidence="6">
    <location>
        <begin position="301"/>
        <end position="326"/>
    </location>
</feature>
<dbReference type="Pfam" id="PF01594">
    <property type="entry name" value="AI-2E_transport"/>
    <property type="match status" value="1"/>
</dbReference>
<dbReference type="Proteomes" id="UP000005945">
    <property type="component" value="Unassembled WGS sequence"/>
</dbReference>
<comment type="subcellular location">
    <subcellularLocation>
        <location evidence="1">Membrane</location>
        <topology evidence="1">Multi-pass membrane protein</topology>
    </subcellularLocation>
</comment>
<dbReference type="EMBL" id="ABED02000018">
    <property type="protein sequence ID" value="EDP22619.1"/>
    <property type="molecule type" value="Genomic_DNA"/>
</dbReference>
<keyword evidence="4 6" id="KW-1133">Transmembrane helix</keyword>
<comment type="similarity">
    <text evidence="2">Belongs to the autoinducer-2 exporter (AI-2E) (TC 2.A.86) family.</text>
</comment>
<evidence type="ECO:0000256" key="6">
    <source>
        <dbReference type="SAM" id="Phobius"/>
    </source>
</evidence>
<feature type="transmembrane region" description="Helical" evidence="6">
    <location>
        <begin position="332"/>
        <end position="351"/>
    </location>
</feature>
<evidence type="ECO:0000256" key="3">
    <source>
        <dbReference type="ARBA" id="ARBA00022692"/>
    </source>
</evidence>
<evidence type="ECO:0008006" key="9">
    <source>
        <dbReference type="Google" id="ProtNLM"/>
    </source>
</evidence>
<dbReference type="PANTHER" id="PTHR21716:SF66">
    <property type="entry name" value="TRANSPORT PROTEIN SLL0063-RELATED"/>
    <property type="match status" value="1"/>
</dbReference>
<sequence length="447" mass="49290">MFLSIFLNLLWPSIPRFFPTEKLPLAFSQTAFITSRFPFSRLDKPFSSDYNTKKSRRAVFLLPAATIFRERNFFMEPKTKQSLLVTVVGVTLFVALLRLSDVLAFAAKLIDLVLPILAGGILALFINVPMTGLEKRLNRLFGKAKKQPSAKAIHLLSFFITLLGVVLVLVLALTLLIPELVQSFHSLYVQIEANIPRWTAYLNAQDADMGWLMNWLEGINWEQLLHKVTASIDTVLVNAVGAVSATVNIAITASFALIISVYMSLSTESLGHQARTLVCAYLKPAHAAGVLKFCRLFRQSFANFLTGQCSEAVILGVLMALAFSVFKIPYGSLVGVLTAICAIIPYVGALISCVVSVFLVLLVDPVLAVRCLIVYLAVQFVENQFIYPRVVGKSVGLSPLYTLIAAMIGGKLFGIIGIIFFIPLTAVVIELVKEDTFRRLRAKEPLQ</sequence>
<feature type="transmembrane region" description="Helical" evidence="6">
    <location>
        <begin position="245"/>
        <end position="265"/>
    </location>
</feature>
<keyword evidence="3 6" id="KW-0812">Transmembrane</keyword>
<evidence type="ECO:0000313" key="8">
    <source>
        <dbReference type="Proteomes" id="UP000005945"/>
    </source>
</evidence>
<evidence type="ECO:0000256" key="1">
    <source>
        <dbReference type="ARBA" id="ARBA00004141"/>
    </source>
</evidence>
<evidence type="ECO:0000256" key="5">
    <source>
        <dbReference type="ARBA" id="ARBA00023136"/>
    </source>
</evidence>
<keyword evidence="5 6" id="KW-0472">Membrane</keyword>
<feature type="transmembrane region" description="Helical" evidence="6">
    <location>
        <begin position="112"/>
        <end position="133"/>
    </location>
</feature>
<organism evidence="7 8">
    <name type="scientific">Faecalibacterium prausnitzii M21/2</name>
    <dbReference type="NCBI Taxonomy" id="411485"/>
    <lineage>
        <taxon>Bacteria</taxon>
        <taxon>Bacillati</taxon>
        <taxon>Bacillota</taxon>
        <taxon>Clostridia</taxon>
        <taxon>Eubacteriales</taxon>
        <taxon>Oscillospiraceae</taxon>
        <taxon>Faecalibacterium</taxon>
    </lineage>
</organism>
<gene>
    <name evidence="7" type="ORF">FAEPRAM212_00632</name>
</gene>
<dbReference type="PANTHER" id="PTHR21716">
    <property type="entry name" value="TRANSMEMBRANE PROTEIN"/>
    <property type="match status" value="1"/>
</dbReference>
<feature type="transmembrane region" description="Helical" evidence="6">
    <location>
        <begin position="83"/>
        <end position="106"/>
    </location>
</feature>
<feature type="transmembrane region" description="Helical" evidence="6">
    <location>
        <begin position="153"/>
        <end position="177"/>
    </location>
</feature>
<evidence type="ECO:0000256" key="4">
    <source>
        <dbReference type="ARBA" id="ARBA00022989"/>
    </source>
</evidence>
<dbReference type="AlphaFoldDB" id="A8S833"/>
<dbReference type="HOGENOM" id="CLU_031275_2_1_9"/>
<evidence type="ECO:0000256" key="2">
    <source>
        <dbReference type="ARBA" id="ARBA00009773"/>
    </source>
</evidence>
<name>A8S833_9FIRM</name>
<proteinExistence type="inferred from homology"/>
<dbReference type="GO" id="GO:0055085">
    <property type="term" value="P:transmembrane transport"/>
    <property type="evidence" value="ECO:0007669"/>
    <property type="project" value="TreeGrafter"/>
</dbReference>
<dbReference type="InterPro" id="IPR002549">
    <property type="entry name" value="AI-2E-like"/>
</dbReference>
<comment type="caution">
    <text evidence="7">The sequence shown here is derived from an EMBL/GenBank/DDBJ whole genome shotgun (WGS) entry which is preliminary data.</text>
</comment>
<protein>
    <recommendedName>
        <fullName evidence="9">ATP synthase F0, A subunit</fullName>
    </recommendedName>
</protein>
<reference evidence="7 8" key="2">
    <citation type="submission" date="2007-09" db="EMBL/GenBank/DDBJ databases">
        <authorList>
            <person name="Fulton L."/>
            <person name="Clifton S."/>
            <person name="Fulton B."/>
            <person name="Xu J."/>
            <person name="Minx P."/>
            <person name="Pepin K.H."/>
            <person name="Johnson M."/>
            <person name="Thiruvilangam P."/>
            <person name="Bhonagiri V."/>
            <person name="Nash W.E."/>
            <person name="Mardis E.R."/>
            <person name="Wilson R.K."/>
        </authorList>
    </citation>
    <scope>NUCLEOTIDE SEQUENCE [LARGE SCALE GENOMIC DNA]</scope>
    <source>
        <strain evidence="7 8">M21/2</strain>
    </source>
</reference>
<dbReference type="GO" id="GO:0016020">
    <property type="term" value="C:membrane"/>
    <property type="evidence" value="ECO:0007669"/>
    <property type="project" value="UniProtKB-SubCell"/>
</dbReference>
<accession>A8S833</accession>
<feature type="transmembrane region" description="Helical" evidence="6">
    <location>
        <begin position="358"/>
        <end position="381"/>
    </location>
</feature>
<feature type="transmembrane region" description="Helical" evidence="6">
    <location>
        <begin position="401"/>
        <end position="432"/>
    </location>
</feature>
<evidence type="ECO:0000313" key="7">
    <source>
        <dbReference type="EMBL" id="EDP22619.1"/>
    </source>
</evidence>
<reference evidence="7 8" key="1">
    <citation type="submission" date="2007-09" db="EMBL/GenBank/DDBJ databases">
        <title>Draft genome sequence of Faecalibacterium prausnitzii M21/2.</title>
        <authorList>
            <person name="Sudarsanam P."/>
            <person name="Ley R."/>
            <person name="Guruge J."/>
            <person name="Turnbaugh P.J."/>
            <person name="Mahowald M."/>
            <person name="Liep D."/>
            <person name="Gordon J."/>
        </authorList>
    </citation>
    <scope>NUCLEOTIDE SEQUENCE [LARGE SCALE GENOMIC DNA]</scope>
    <source>
        <strain evidence="7 8">M21/2</strain>
    </source>
</reference>